<evidence type="ECO:0000256" key="4">
    <source>
        <dbReference type="ARBA" id="ARBA00022827"/>
    </source>
</evidence>
<comment type="caution">
    <text evidence="8">The sequence shown here is derived from an EMBL/GenBank/DDBJ whole genome shotgun (WGS) entry which is preliminary data.</text>
</comment>
<dbReference type="Gene3D" id="3.30.465.10">
    <property type="match status" value="2"/>
</dbReference>
<comment type="similarity">
    <text evidence="2">Belongs to the oxygen-dependent FAD-linked oxidoreductase family.</text>
</comment>
<evidence type="ECO:0000313" key="8">
    <source>
        <dbReference type="EMBL" id="KAK7058069.1"/>
    </source>
</evidence>
<dbReference type="PANTHER" id="PTHR42973:SF39">
    <property type="entry name" value="FAD-BINDING PCMH-TYPE DOMAIN-CONTAINING PROTEIN"/>
    <property type="match status" value="1"/>
</dbReference>
<organism evidence="8 9">
    <name type="scientific">Favolaschia claudopus</name>
    <dbReference type="NCBI Taxonomy" id="2862362"/>
    <lineage>
        <taxon>Eukaryota</taxon>
        <taxon>Fungi</taxon>
        <taxon>Dikarya</taxon>
        <taxon>Basidiomycota</taxon>
        <taxon>Agaricomycotina</taxon>
        <taxon>Agaricomycetes</taxon>
        <taxon>Agaricomycetidae</taxon>
        <taxon>Agaricales</taxon>
        <taxon>Marasmiineae</taxon>
        <taxon>Mycenaceae</taxon>
        <taxon>Favolaschia</taxon>
    </lineage>
</organism>
<keyword evidence="4" id="KW-0274">FAD</keyword>
<evidence type="ECO:0000313" key="9">
    <source>
        <dbReference type="Proteomes" id="UP001362999"/>
    </source>
</evidence>
<sequence length="569" mass="60287">MFASPTPLTFFLFLAVGQVHAKCRSSPGSADWPAEAAWRTLNTTVGGRLSSVVPLPKYCEGLPGGGCTDEQWQSALFRSQIPGAMNQDNWGQGYDFTPPSLCFRNSSSLACGQGDVPLYAVEAETVADVQAAVKFANSHNLRLTIQSSGHDYLGRSTAPNSLLIHMAKFTDLVFSDAFVVDGKDVGSAVTVGPGVHLQDIYARSRAHGKIAIGGTAATVCAAGGYLQGAGHSALSPLLGLSADNTLEFQIVVANGTLLKANDAENSDLFYALRGGGAGSWGVIVSATLRTFPTFNATVSLIQIQTSTNAAAAAIARANAEHIFDLDAVPGGQYFYLNRQLQGNSSLIDIFFETILPRTEVDDATSILAPFLQDLSTIPDAEIVSQVVEERVVNDILYNADDDAGGNIVLGSRLIPTTAYRAIDAPETVEKVYRELLDAGALGILGHLVAGGQVSANANISSAITPAWRTAKTHIVIPNGWADSASIDSINTVRGKFQNTFLPILEQLSGPDAGAYSNEADLLEPNFQTTFFGPNYAKLSAIKAKYDPEDLFIVATGVGSERWDQWGVCT</sequence>
<dbReference type="InterPro" id="IPR016166">
    <property type="entry name" value="FAD-bd_PCMH"/>
</dbReference>
<feature type="signal peptide" evidence="6">
    <location>
        <begin position="1"/>
        <end position="21"/>
    </location>
</feature>
<gene>
    <name evidence="8" type="ORF">R3P38DRAFT_2844236</name>
</gene>
<dbReference type="Pfam" id="PF08031">
    <property type="entry name" value="BBE"/>
    <property type="match status" value="1"/>
</dbReference>
<dbReference type="GO" id="GO:0071949">
    <property type="term" value="F:FAD binding"/>
    <property type="evidence" value="ECO:0007669"/>
    <property type="project" value="InterPro"/>
</dbReference>
<accession>A0AAW0DZF7</accession>
<comment type="cofactor">
    <cofactor evidence="1">
        <name>FAD</name>
        <dbReference type="ChEBI" id="CHEBI:57692"/>
    </cofactor>
</comment>
<feature type="chain" id="PRO_5043687593" evidence="6">
    <location>
        <begin position="22"/>
        <end position="569"/>
    </location>
</feature>
<dbReference type="InterPro" id="IPR050416">
    <property type="entry name" value="FAD-linked_Oxidoreductase"/>
</dbReference>
<dbReference type="PANTHER" id="PTHR42973">
    <property type="entry name" value="BINDING OXIDOREDUCTASE, PUTATIVE (AFU_ORTHOLOGUE AFUA_1G17690)-RELATED"/>
    <property type="match status" value="1"/>
</dbReference>
<dbReference type="InterPro" id="IPR006093">
    <property type="entry name" value="Oxy_OxRdtase_FAD_BS"/>
</dbReference>
<dbReference type="Proteomes" id="UP001362999">
    <property type="component" value="Unassembled WGS sequence"/>
</dbReference>
<evidence type="ECO:0000256" key="6">
    <source>
        <dbReference type="SAM" id="SignalP"/>
    </source>
</evidence>
<proteinExistence type="inferred from homology"/>
<keyword evidence="9" id="KW-1185">Reference proteome</keyword>
<evidence type="ECO:0000256" key="3">
    <source>
        <dbReference type="ARBA" id="ARBA00022630"/>
    </source>
</evidence>
<dbReference type="SUPFAM" id="SSF56176">
    <property type="entry name" value="FAD-binding/transporter-associated domain-like"/>
    <property type="match status" value="1"/>
</dbReference>
<dbReference type="InterPro" id="IPR006094">
    <property type="entry name" value="Oxid_FAD_bind_N"/>
</dbReference>
<keyword evidence="6" id="KW-0732">Signal</keyword>
<feature type="non-terminal residue" evidence="8">
    <location>
        <position position="569"/>
    </location>
</feature>
<feature type="domain" description="FAD-binding PCMH-type" evidence="7">
    <location>
        <begin position="113"/>
        <end position="293"/>
    </location>
</feature>
<evidence type="ECO:0000259" key="7">
    <source>
        <dbReference type="PROSITE" id="PS51387"/>
    </source>
</evidence>
<keyword evidence="5" id="KW-0560">Oxidoreductase</keyword>
<dbReference type="Pfam" id="PF01565">
    <property type="entry name" value="FAD_binding_4"/>
    <property type="match status" value="1"/>
</dbReference>
<dbReference type="InterPro" id="IPR012951">
    <property type="entry name" value="BBE"/>
</dbReference>
<dbReference type="InterPro" id="IPR036318">
    <property type="entry name" value="FAD-bd_PCMH-like_sf"/>
</dbReference>
<dbReference type="GO" id="GO:0016491">
    <property type="term" value="F:oxidoreductase activity"/>
    <property type="evidence" value="ECO:0007669"/>
    <property type="project" value="UniProtKB-KW"/>
</dbReference>
<name>A0AAW0DZF7_9AGAR</name>
<evidence type="ECO:0000256" key="1">
    <source>
        <dbReference type="ARBA" id="ARBA00001974"/>
    </source>
</evidence>
<keyword evidence="3" id="KW-0285">Flavoprotein</keyword>
<reference evidence="8 9" key="1">
    <citation type="journal article" date="2024" name="J Genomics">
        <title>Draft genome sequencing and assembly of Favolaschia claudopus CIRM-BRFM 2984 isolated from oak limbs.</title>
        <authorList>
            <person name="Navarro D."/>
            <person name="Drula E."/>
            <person name="Chaduli D."/>
            <person name="Cazenave R."/>
            <person name="Ahrendt S."/>
            <person name="Wang J."/>
            <person name="Lipzen A."/>
            <person name="Daum C."/>
            <person name="Barry K."/>
            <person name="Grigoriev I.V."/>
            <person name="Favel A."/>
            <person name="Rosso M.N."/>
            <person name="Martin F."/>
        </authorList>
    </citation>
    <scope>NUCLEOTIDE SEQUENCE [LARGE SCALE GENOMIC DNA]</scope>
    <source>
        <strain evidence="8 9">CIRM-BRFM 2984</strain>
    </source>
</reference>
<evidence type="ECO:0000256" key="2">
    <source>
        <dbReference type="ARBA" id="ARBA00005466"/>
    </source>
</evidence>
<dbReference type="PROSITE" id="PS51387">
    <property type="entry name" value="FAD_PCMH"/>
    <property type="match status" value="1"/>
</dbReference>
<protein>
    <submittedName>
        <fullName evidence="8">FAD-binding domain-containing protein</fullName>
    </submittedName>
</protein>
<dbReference type="AlphaFoldDB" id="A0AAW0DZF7"/>
<dbReference type="EMBL" id="JAWWNJ010000004">
    <property type="protein sequence ID" value="KAK7058069.1"/>
    <property type="molecule type" value="Genomic_DNA"/>
</dbReference>
<dbReference type="PROSITE" id="PS00862">
    <property type="entry name" value="OX2_COVAL_FAD"/>
    <property type="match status" value="1"/>
</dbReference>
<dbReference type="InterPro" id="IPR016169">
    <property type="entry name" value="FAD-bd_PCMH_sub2"/>
</dbReference>
<evidence type="ECO:0000256" key="5">
    <source>
        <dbReference type="ARBA" id="ARBA00023002"/>
    </source>
</evidence>